<evidence type="ECO:0000313" key="1">
    <source>
        <dbReference type="EMBL" id="KKK62498.1"/>
    </source>
</evidence>
<name>A0A0F8X0R2_9ZZZZ</name>
<proteinExistence type="predicted"/>
<accession>A0A0F8X0R2</accession>
<reference evidence="1" key="1">
    <citation type="journal article" date="2015" name="Nature">
        <title>Complex archaea that bridge the gap between prokaryotes and eukaryotes.</title>
        <authorList>
            <person name="Spang A."/>
            <person name="Saw J.H."/>
            <person name="Jorgensen S.L."/>
            <person name="Zaremba-Niedzwiedzka K."/>
            <person name="Martijn J."/>
            <person name="Lind A.E."/>
            <person name="van Eijk R."/>
            <person name="Schleper C."/>
            <person name="Guy L."/>
            <person name="Ettema T.J."/>
        </authorList>
    </citation>
    <scope>NUCLEOTIDE SEQUENCE</scope>
</reference>
<organism evidence="1">
    <name type="scientific">marine sediment metagenome</name>
    <dbReference type="NCBI Taxonomy" id="412755"/>
    <lineage>
        <taxon>unclassified sequences</taxon>
        <taxon>metagenomes</taxon>
        <taxon>ecological metagenomes</taxon>
    </lineage>
</organism>
<protein>
    <submittedName>
        <fullName evidence="1">Uncharacterized protein</fullName>
    </submittedName>
</protein>
<dbReference type="EMBL" id="LAZR01061964">
    <property type="protein sequence ID" value="KKK62498.1"/>
    <property type="molecule type" value="Genomic_DNA"/>
</dbReference>
<comment type="caution">
    <text evidence="1">The sequence shown here is derived from an EMBL/GenBank/DDBJ whole genome shotgun (WGS) entry which is preliminary data.</text>
</comment>
<dbReference type="AlphaFoldDB" id="A0A0F8X0R2"/>
<sequence>MPKECEYSVNIRQFDADLTRPLKLTSTRSNKNEDARRDMDGFDVDEILIKTMTPDVFEGLQTMERVAYFRCRGAQ</sequence>
<gene>
    <name evidence="1" type="ORF">LCGC14_3003720</name>
</gene>